<dbReference type="OrthoDB" id="272387at2"/>
<evidence type="ECO:0000313" key="3">
    <source>
        <dbReference type="EMBL" id="QDT32179.1"/>
    </source>
</evidence>
<sequence precursor="true">MKAFLFFLTVCFYSTSCFALAISEAGNQPLAKENYTDWPNLVDAVNDETRVLMTWVNGSESLYYTGKTADANRVLKEFAETKAPELQLILLPGPGPTRKIDDASVTIDYEVDIIGGVARASLSRTDMAVVYDLRPTMKIYLSDNIDIEKLVIPRNVVVSQLQDLEIRYRNAETNKDPAVRKAAGRFMEHLTKSFARTGDEYKKLEQQIEQIKQIVEVHQAEE</sequence>
<organism evidence="3 4">
    <name type="scientific">Thalassoglobus polymorphus</name>
    <dbReference type="NCBI Taxonomy" id="2527994"/>
    <lineage>
        <taxon>Bacteria</taxon>
        <taxon>Pseudomonadati</taxon>
        <taxon>Planctomycetota</taxon>
        <taxon>Planctomycetia</taxon>
        <taxon>Planctomycetales</taxon>
        <taxon>Planctomycetaceae</taxon>
        <taxon>Thalassoglobus</taxon>
    </lineage>
</organism>
<feature type="chain" id="PRO_5022071351" evidence="2">
    <location>
        <begin position="20"/>
        <end position="222"/>
    </location>
</feature>
<keyword evidence="4" id="KW-1185">Reference proteome</keyword>
<evidence type="ECO:0000313" key="4">
    <source>
        <dbReference type="Proteomes" id="UP000315724"/>
    </source>
</evidence>
<dbReference type="KEGG" id="tpol:Mal48_14210"/>
<name>A0A517QKL3_9PLAN</name>
<evidence type="ECO:0000256" key="2">
    <source>
        <dbReference type="SAM" id="SignalP"/>
    </source>
</evidence>
<accession>A0A517QKL3</accession>
<dbReference type="RefSeq" id="WP_145197283.1">
    <property type="nucleotide sequence ID" value="NZ_CP036267.1"/>
</dbReference>
<dbReference type="Proteomes" id="UP000315724">
    <property type="component" value="Chromosome"/>
</dbReference>
<gene>
    <name evidence="3" type="ORF">Mal48_14210</name>
</gene>
<keyword evidence="1" id="KW-0175">Coiled coil</keyword>
<reference evidence="3 4" key="1">
    <citation type="submission" date="2019-02" db="EMBL/GenBank/DDBJ databases">
        <title>Deep-cultivation of Planctomycetes and their phenomic and genomic characterization uncovers novel biology.</title>
        <authorList>
            <person name="Wiegand S."/>
            <person name="Jogler M."/>
            <person name="Boedeker C."/>
            <person name="Pinto D."/>
            <person name="Vollmers J."/>
            <person name="Rivas-Marin E."/>
            <person name="Kohn T."/>
            <person name="Peeters S.H."/>
            <person name="Heuer A."/>
            <person name="Rast P."/>
            <person name="Oberbeckmann S."/>
            <person name="Bunk B."/>
            <person name="Jeske O."/>
            <person name="Meyerdierks A."/>
            <person name="Storesund J.E."/>
            <person name="Kallscheuer N."/>
            <person name="Luecker S."/>
            <person name="Lage O.M."/>
            <person name="Pohl T."/>
            <person name="Merkel B.J."/>
            <person name="Hornburger P."/>
            <person name="Mueller R.-W."/>
            <person name="Bruemmer F."/>
            <person name="Labrenz M."/>
            <person name="Spormann A.M."/>
            <person name="Op den Camp H."/>
            <person name="Overmann J."/>
            <person name="Amann R."/>
            <person name="Jetten M.S.M."/>
            <person name="Mascher T."/>
            <person name="Medema M.H."/>
            <person name="Devos D.P."/>
            <person name="Kaster A.-K."/>
            <person name="Ovreas L."/>
            <person name="Rohde M."/>
            <person name="Galperin M.Y."/>
            <person name="Jogler C."/>
        </authorList>
    </citation>
    <scope>NUCLEOTIDE SEQUENCE [LARGE SCALE GENOMIC DNA]</scope>
    <source>
        <strain evidence="3 4">Mal48</strain>
    </source>
</reference>
<dbReference type="EMBL" id="CP036267">
    <property type="protein sequence ID" value="QDT32179.1"/>
    <property type="molecule type" value="Genomic_DNA"/>
</dbReference>
<evidence type="ECO:0000256" key="1">
    <source>
        <dbReference type="SAM" id="Coils"/>
    </source>
</evidence>
<feature type="signal peptide" evidence="2">
    <location>
        <begin position="1"/>
        <end position="19"/>
    </location>
</feature>
<feature type="coiled-coil region" evidence="1">
    <location>
        <begin position="154"/>
        <end position="221"/>
    </location>
</feature>
<protein>
    <submittedName>
        <fullName evidence="3">Uncharacterized protein</fullName>
    </submittedName>
</protein>
<keyword evidence="2" id="KW-0732">Signal</keyword>
<proteinExistence type="predicted"/>
<dbReference type="AlphaFoldDB" id="A0A517QKL3"/>